<comment type="caution">
    <text evidence="3">The sequence shown here is derived from an EMBL/GenBank/DDBJ whole genome shotgun (WGS) entry which is preliminary data.</text>
</comment>
<reference evidence="4" key="1">
    <citation type="submission" date="2019-08" db="EMBL/GenBank/DDBJ databases">
        <title>Arthrobacter sp. nov., isolated from plateau pika and Tibetan wild ass.</title>
        <authorList>
            <person name="Ge Y."/>
        </authorList>
    </citation>
    <scope>NUCLEOTIDE SEQUENCE [LARGE SCALE GENOMIC DNA]</scope>
    <source>
        <strain evidence="4">HF-4214</strain>
    </source>
</reference>
<evidence type="ECO:0000256" key="1">
    <source>
        <dbReference type="SAM" id="MobiDB-lite"/>
    </source>
</evidence>
<dbReference type="GO" id="GO:0016810">
    <property type="term" value="F:hydrolase activity, acting on carbon-nitrogen (but not peptide) bonds"/>
    <property type="evidence" value="ECO:0007669"/>
    <property type="project" value="InterPro"/>
</dbReference>
<dbReference type="CDD" id="cd01300">
    <property type="entry name" value="YtcJ_like"/>
    <property type="match status" value="1"/>
</dbReference>
<organism evidence="3 4">
    <name type="scientific">Eggerthella guodeyinii</name>
    <dbReference type="NCBI Taxonomy" id="2690837"/>
    <lineage>
        <taxon>Bacteria</taxon>
        <taxon>Bacillati</taxon>
        <taxon>Actinomycetota</taxon>
        <taxon>Coriobacteriia</taxon>
        <taxon>Eggerthellales</taxon>
        <taxon>Eggerthellaceae</taxon>
        <taxon>Eggerthella</taxon>
    </lineage>
</organism>
<dbReference type="Proteomes" id="UP000438093">
    <property type="component" value="Unassembled WGS sequence"/>
</dbReference>
<feature type="compositionally biased region" description="Basic and acidic residues" evidence="1">
    <location>
        <begin position="1"/>
        <end position="11"/>
    </location>
</feature>
<dbReference type="Gene3D" id="2.30.40.10">
    <property type="entry name" value="Urease, subunit C, domain 1"/>
    <property type="match status" value="1"/>
</dbReference>
<dbReference type="AlphaFoldDB" id="A0A6N7RR68"/>
<protein>
    <submittedName>
        <fullName evidence="3">Amidohydrolase family protein</fullName>
    </submittedName>
</protein>
<dbReference type="InterPro" id="IPR006311">
    <property type="entry name" value="TAT_signal"/>
</dbReference>
<dbReference type="SUPFAM" id="SSF51556">
    <property type="entry name" value="Metallo-dependent hydrolases"/>
    <property type="match status" value="1"/>
</dbReference>
<feature type="domain" description="Amidohydrolase 3" evidence="2">
    <location>
        <begin position="113"/>
        <end position="614"/>
    </location>
</feature>
<dbReference type="Gene3D" id="3.10.310.70">
    <property type="match status" value="1"/>
</dbReference>
<dbReference type="Pfam" id="PF07969">
    <property type="entry name" value="Amidohydro_3"/>
    <property type="match status" value="1"/>
</dbReference>
<name>A0A6N7RR68_9ACTN</name>
<feature type="region of interest" description="Disordered" evidence="1">
    <location>
        <begin position="1"/>
        <end position="20"/>
    </location>
</feature>
<keyword evidence="3" id="KW-0378">Hydrolase</keyword>
<evidence type="ECO:0000313" key="4">
    <source>
        <dbReference type="Proteomes" id="UP000438093"/>
    </source>
</evidence>
<dbReference type="InterPro" id="IPR013108">
    <property type="entry name" value="Amidohydro_3"/>
</dbReference>
<keyword evidence="4" id="KW-1185">Reference proteome</keyword>
<dbReference type="InterPro" id="IPR032466">
    <property type="entry name" value="Metal_Hydrolase"/>
</dbReference>
<dbReference type="InterPro" id="IPR033932">
    <property type="entry name" value="YtcJ-like"/>
</dbReference>
<evidence type="ECO:0000313" key="3">
    <source>
        <dbReference type="EMBL" id="MRX83885.1"/>
    </source>
</evidence>
<dbReference type="PROSITE" id="PS51318">
    <property type="entry name" value="TAT"/>
    <property type="match status" value="1"/>
</dbReference>
<gene>
    <name evidence="3" type="ORF">GJG86_15495</name>
</gene>
<dbReference type="InterPro" id="IPR011059">
    <property type="entry name" value="Metal-dep_hydrolase_composite"/>
</dbReference>
<dbReference type="PANTHER" id="PTHR22642:SF2">
    <property type="entry name" value="PROTEIN LONG AFTER FAR-RED 3"/>
    <property type="match status" value="1"/>
</dbReference>
<proteinExistence type="predicted"/>
<evidence type="ECO:0000259" key="2">
    <source>
        <dbReference type="Pfam" id="PF07969"/>
    </source>
</evidence>
<dbReference type="EMBL" id="VTFY01000017">
    <property type="protein sequence ID" value="MRX83885.1"/>
    <property type="molecule type" value="Genomic_DNA"/>
</dbReference>
<sequence length="616" mass="66481">MNHSENQETGRGRGRGGARVAGAPLTRRTFVAGATVLAAGALLGGPLGCSAAAQDGSAAQAAGDAADLVFKNGHVQTLVREGDAAEAVAVREGSIVYVGDTAGVEAYVGDSTKVVDLEGRFLCPGFMDGHLHGPQPYYEQMFQISIPDGTVDNDEYLRIIREFVEAHPDDEVYYGGPFMQNAYLQPDGSNPGPQKEDLDAICADKPVMIRDVSHHSYWVNSKALEIAGITADTPDPDGGSIVRNAAGEPSGLLTDAAKNLVASKIEVPYSTENMAKAYEAFQEYCHSLGITGLTNINLSGVELIHAEALHDMDARGDLHLRQRFLVWGQPGMGYEGIKEKLDAVAAYDSEMFQTGTVKIVYDGVTEGATAVMLEPYLPAAGKGEGWTATSDWSVEELDQVVADLDKHGYQAHIHAIGDGAVRTSLDAYERAEAANGKRDARHTMVHVCAITPEDIKRCADLEVVSDLQFLWMYNDPLCQLETAFVGKERAFAMYPAKNMLEAGCILSGGSDGAVTAFDPLLEIEVGITRNSPFLGEEDEDFYRWPEQGLTAYQMLEMYTKNVAYENFMEDVVGTVEVGKKADLVVLDQNILDIDPKQISETKVVCTISNGNIVFEG</sequence>
<dbReference type="SUPFAM" id="SSF51338">
    <property type="entry name" value="Composite domain of metallo-dependent hydrolases"/>
    <property type="match status" value="1"/>
</dbReference>
<dbReference type="PANTHER" id="PTHR22642">
    <property type="entry name" value="IMIDAZOLONEPROPIONASE"/>
    <property type="match status" value="1"/>
</dbReference>
<dbReference type="RefSeq" id="WP_154334746.1">
    <property type="nucleotide sequence ID" value="NZ_VTFY01000017.1"/>
</dbReference>
<dbReference type="Gene3D" id="3.20.20.140">
    <property type="entry name" value="Metal-dependent hydrolases"/>
    <property type="match status" value="1"/>
</dbReference>
<accession>A0A6N7RR68</accession>